<dbReference type="InterPro" id="IPR006789">
    <property type="entry name" value="ARPC5"/>
</dbReference>
<comment type="function">
    <text evidence="5">Functions as a component of the Arp2/3 complex which is involved in regulation of actin polymerization and together with an activating nucleation-promoting factor (NPF) mediates the formation of branched actin networks.</text>
</comment>
<dbReference type="AlphaFoldDB" id="A0A914XTV6"/>
<protein>
    <recommendedName>
        <fullName evidence="6">Actin-related protein 2/3 complex subunit 5</fullName>
    </recommendedName>
</protein>
<name>A0A914XTV6_9BILA</name>
<comment type="subcellular location">
    <subcellularLocation>
        <location evidence="1">Cytoplasm</location>
        <location evidence="1">Cytoskeleton</location>
    </subcellularLocation>
</comment>
<evidence type="ECO:0000256" key="2">
    <source>
        <dbReference type="ARBA" id="ARBA00006084"/>
    </source>
</evidence>
<dbReference type="SUPFAM" id="SSF69103">
    <property type="entry name" value="Arp2/3 complex 16 kDa subunit ARPC5"/>
    <property type="match status" value="1"/>
</dbReference>
<evidence type="ECO:0000256" key="3">
    <source>
        <dbReference type="ARBA" id="ARBA00022490"/>
    </source>
</evidence>
<evidence type="ECO:0000313" key="9">
    <source>
        <dbReference type="WBParaSite" id="PSAMB.scaffold2824size21059.g19273.t1"/>
    </source>
</evidence>
<evidence type="ECO:0000256" key="1">
    <source>
        <dbReference type="ARBA" id="ARBA00004245"/>
    </source>
</evidence>
<proteinExistence type="inferred from homology"/>
<evidence type="ECO:0000313" key="8">
    <source>
        <dbReference type="Proteomes" id="UP000887566"/>
    </source>
</evidence>
<dbReference type="WBParaSite" id="PSAMB.scaffold999size40496.g10213.t1">
    <property type="protein sequence ID" value="PSAMB.scaffold999size40496.g10213.t1"/>
    <property type="gene ID" value="PSAMB.scaffold999size40496.g10213"/>
</dbReference>
<comment type="function">
    <text evidence="6">Functions as component of the Arp2/3 complex which is involved in regulation of actin polymerization and together with an activating nucleation-promoting factor (NPF) mediates the formation of branched actin networks. Arp2/3 complex plays a critical role in the control of cell morphogenesis via the modulation of cell polarity development.</text>
</comment>
<evidence type="ECO:0000256" key="5">
    <source>
        <dbReference type="ARBA" id="ARBA00060329"/>
    </source>
</evidence>
<dbReference type="GO" id="GO:0034314">
    <property type="term" value="P:Arp2/3 complex-mediated actin nucleation"/>
    <property type="evidence" value="ECO:0007669"/>
    <property type="project" value="InterPro"/>
</dbReference>
<evidence type="ECO:0000256" key="6">
    <source>
        <dbReference type="RuleBase" id="RU004301"/>
    </source>
</evidence>
<sequence>MAKNMSNTRFRNIDVDAFDPEQFQDQDETGGDALSPGVGPDENQVAQLLQSNRHEEALKVALQNAPLKTKNQAVKDRATATVVRVLTSIKQTDMEKIVEKLSSDQLDLLMKYVYKGMEIQADDQTCKSLLAWHSHIFNKGGLGSIVRVMTDRRRL</sequence>
<feature type="compositionally biased region" description="Acidic residues" evidence="7">
    <location>
        <begin position="16"/>
        <end position="30"/>
    </location>
</feature>
<keyword evidence="4 6" id="KW-0206">Cytoskeleton</keyword>
<accession>A0A914XTV6</accession>
<feature type="region of interest" description="Disordered" evidence="7">
    <location>
        <begin position="1"/>
        <end position="42"/>
    </location>
</feature>
<keyword evidence="3" id="KW-0963">Cytoplasm</keyword>
<dbReference type="PIRSF" id="PIRSF039096">
    <property type="entry name" value="p16-ARC"/>
    <property type="match status" value="1"/>
</dbReference>
<dbReference type="Proteomes" id="UP000887566">
    <property type="component" value="Unplaced"/>
</dbReference>
<reference evidence="9 10" key="1">
    <citation type="submission" date="2022-11" db="UniProtKB">
        <authorList>
            <consortium name="WormBaseParasite"/>
        </authorList>
    </citation>
    <scope>IDENTIFICATION</scope>
</reference>
<dbReference type="InterPro" id="IPR036743">
    <property type="entry name" value="ARPC5_sf"/>
</dbReference>
<dbReference type="GO" id="GO:0005885">
    <property type="term" value="C:Arp2/3 protein complex"/>
    <property type="evidence" value="ECO:0007669"/>
    <property type="project" value="InterPro"/>
</dbReference>
<dbReference type="Gene3D" id="1.25.40.190">
    <property type="entry name" value="Actin-related protein 2/3 complex subunit 5"/>
    <property type="match status" value="1"/>
</dbReference>
<dbReference type="WBParaSite" id="PSAMB.scaffold2824size21059.g19273.t1">
    <property type="protein sequence ID" value="PSAMB.scaffold2824size21059.g19273.t1"/>
    <property type="gene ID" value="PSAMB.scaffold2824size21059.g19273"/>
</dbReference>
<feature type="compositionally biased region" description="Polar residues" evidence="7">
    <location>
        <begin position="1"/>
        <end position="10"/>
    </location>
</feature>
<dbReference type="GO" id="GO:0030833">
    <property type="term" value="P:regulation of actin filament polymerization"/>
    <property type="evidence" value="ECO:0007669"/>
    <property type="project" value="InterPro"/>
</dbReference>
<organism evidence="8 10">
    <name type="scientific">Plectus sambesii</name>
    <dbReference type="NCBI Taxonomy" id="2011161"/>
    <lineage>
        <taxon>Eukaryota</taxon>
        <taxon>Metazoa</taxon>
        <taxon>Ecdysozoa</taxon>
        <taxon>Nematoda</taxon>
        <taxon>Chromadorea</taxon>
        <taxon>Plectida</taxon>
        <taxon>Plectina</taxon>
        <taxon>Plectoidea</taxon>
        <taxon>Plectidae</taxon>
        <taxon>Plectus</taxon>
    </lineage>
</organism>
<dbReference type="Pfam" id="PF04699">
    <property type="entry name" value="P16-Arc"/>
    <property type="match status" value="1"/>
</dbReference>
<evidence type="ECO:0000256" key="4">
    <source>
        <dbReference type="ARBA" id="ARBA00023212"/>
    </source>
</evidence>
<evidence type="ECO:0000256" key="7">
    <source>
        <dbReference type="SAM" id="MobiDB-lite"/>
    </source>
</evidence>
<dbReference type="FunFam" id="1.25.40.190:FF:000003">
    <property type="entry name" value="Actin-related protein 2/3 complex subunit 5"/>
    <property type="match status" value="1"/>
</dbReference>
<keyword evidence="8" id="KW-1185">Reference proteome</keyword>
<evidence type="ECO:0000313" key="10">
    <source>
        <dbReference type="WBParaSite" id="PSAMB.scaffold999size40496.g10213.t1"/>
    </source>
</evidence>
<dbReference type="PANTHER" id="PTHR12644">
    <property type="entry name" value="ARP2/3 COMPLEX 16 KD SUBUNIT P16-ARC"/>
    <property type="match status" value="1"/>
</dbReference>
<comment type="similarity">
    <text evidence="2 6">Belongs to the ARPC5 family.</text>
</comment>